<organism evidence="1 2">
    <name type="scientific">Rhinopithecimicrobium faecis</name>
    <dbReference type="NCBI Taxonomy" id="2820698"/>
    <lineage>
        <taxon>Bacteria</taxon>
        <taxon>Pseudomonadati</taxon>
        <taxon>Bacteroidota</taxon>
        <taxon>Sphingobacteriia</taxon>
        <taxon>Sphingobacteriales</taxon>
        <taxon>Sphingobacteriaceae</taxon>
        <taxon>Rhinopithecimicrobium</taxon>
    </lineage>
</organism>
<reference evidence="1" key="1">
    <citation type="submission" date="2021-03" db="EMBL/GenBank/DDBJ databases">
        <authorList>
            <person name="Lu T."/>
            <person name="Wang Q."/>
            <person name="Han X."/>
        </authorList>
    </citation>
    <scope>NUCLEOTIDE SEQUENCE</scope>
    <source>
        <strain evidence="1">WQ 2009</strain>
    </source>
</reference>
<dbReference type="RefSeq" id="WP_353546112.1">
    <property type="nucleotide sequence ID" value="NZ_JAGKSB010000003.1"/>
</dbReference>
<protein>
    <submittedName>
        <fullName evidence="1">Uncharacterized protein</fullName>
    </submittedName>
</protein>
<keyword evidence="2" id="KW-1185">Reference proteome</keyword>
<evidence type="ECO:0000313" key="2">
    <source>
        <dbReference type="Proteomes" id="UP000679691"/>
    </source>
</evidence>
<gene>
    <name evidence="1" type="ORF">J5U18_03465</name>
</gene>
<dbReference type="Proteomes" id="UP000679691">
    <property type="component" value="Unassembled WGS sequence"/>
</dbReference>
<evidence type="ECO:0000313" key="1">
    <source>
        <dbReference type="EMBL" id="MBP3942629.1"/>
    </source>
</evidence>
<dbReference type="EMBL" id="JAGKSB010000003">
    <property type="protein sequence ID" value="MBP3942629.1"/>
    <property type="molecule type" value="Genomic_DNA"/>
</dbReference>
<sequence length="313" mass="35501">MQSQITKTVTIIFITSSLLFFQSCTKGQTVEERPIIDKKIQKIILGRSIEADTLMINAKNWTIEYIKNPVSGEIYKESKKNKQILSEFGDIYIEKLALSLVKNSDNTLTINLAENLSKTPKNFLIGIKAGENTQNIHILQSRAANYELVNMEVKEIQGTTKIYDSAEECLTVTPPYNTAKETIVNEQAILKNVTSTSEFQSSDILAFDWLDEEDKSINMPEVLNENVIVWNGNIPYKEGVSKTFPYNNPYNLTNHILNNSRKQQVTGSVKYLERSANYTFTIKNATYGNTFNIKGVWKLKIPLSYSIKVSNVN</sequence>
<accession>A0A8T4H6Z9</accession>
<dbReference type="AlphaFoldDB" id="A0A8T4H6Z9"/>
<proteinExistence type="predicted"/>
<name>A0A8T4H6Z9_9SPHI</name>
<dbReference type="PROSITE" id="PS51257">
    <property type="entry name" value="PROKAR_LIPOPROTEIN"/>
    <property type="match status" value="1"/>
</dbReference>
<comment type="caution">
    <text evidence="1">The sequence shown here is derived from an EMBL/GenBank/DDBJ whole genome shotgun (WGS) entry which is preliminary data.</text>
</comment>